<sequence length="427" mass="48141">MHTVLQTLDRQLHTERGRRWVVAYSGGLDSTVLLHGLCQLASRPAIHAVHVHHGLQSQADDWQRHCRAFADSLGVTFASARVTVDTGEGLEAAARDARYRAFAQFLADSDLLLQAHHLDDQAETLLLRLFRGTGPDGLQGIPRQRPLVLDDGSAATIMRPLLTLPRAALEDYARHHQLGWVEDPSNADPAMDRNYLRHRVLPAVAERWPGYRKSLGRFAELAAGSRLESVDISGFCPDSERRVVELAALRGMDDGQRNAALRRWLGHYQLVPSAAQLQELQRVMLWSAKDSLPVMAIGDWQVRRYQQRLYLTALSDFDPRHRYRWDAQSVLTLPGAGTLSADREPNAGPLDLEVRFRTGGERCRPSGRGQSQRLKKLLQEVQLPPWRRERLPLLYLDGELAAVADLWLCHGFEDALSGRRIDWQPSE</sequence>
<proteinExistence type="inferred from homology"/>
<feature type="domain" description="Lysidine-tRNA(Ile) synthetase C-terminal" evidence="9">
    <location>
        <begin position="352"/>
        <end position="423"/>
    </location>
</feature>
<keyword evidence="4 8" id="KW-0819">tRNA processing</keyword>
<evidence type="ECO:0000256" key="2">
    <source>
        <dbReference type="ARBA" id="ARBA00022490"/>
    </source>
</evidence>
<dbReference type="SUPFAM" id="SSF56037">
    <property type="entry name" value="PheT/TilS domain"/>
    <property type="match status" value="1"/>
</dbReference>
<dbReference type="Pfam" id="PF11734">
    <property type="entry name" value="TilS_C"/>
    <property type="match status" value="1"/>
</dbReference>
<comment type="catalytic activity">
    <reaction evidence="7 8">
        <text>cytidine(34) in tRNA(Ile2) + L-lysine + ATP = lysidine(34) in tRNA(Ile2) + AMP + diphosphate + H(+)</text>
        <dbReference type="Rhea" id="RHEA:43744"/>
        <dbReference type="Rhea" id="RHEA-COMP:10625"/>
        <dbReference type="Rhea" id="RHEA-COMP:10670"/>
        <dbReference type="ChEBI" id="CHEBI:15378"/>
        <dbReference type="ChEBI" id="CHEBI:30616"/>
        <dbReference type="ChEBI" id="CHEBI:32551"/>
        <dbReference type="ChEBI" id="CHEBI:33019"/>
        <dbReference type="ChEBI" id="CHEBI:82748"/>
        <dbReference type="ChEBI" id="CHEBI:83665"/>
        <dbReference type="ChEBI" id="CHEBI:456215"/>
        <dbReference type="EC" id="6.3.4.19"/>
    </reaction>
</comment>
<dbReference type="EMBL" id="CP066167">
    <property type="protein sequence ID" value="QQD17132.1"/>
    <property type="molecule type" value="Genomic_DNA"/>
</dbReference>
<feature type="binding site" evidence="8">
    <location>
        <begin position="25"/>
        <end position="30"/>
    </location>
    <ligand>
        <name>ATP</name>
        <dbReference type="ChEBI" id="CHEBI:30616"/>
    </ligand>
</feature>
<dbReference type="InterPro" id="IPR014729">
    <property type="entry name" value="Rossmann-like_a/b/a_fold"/>
</dbReference>
<gene>
    <name evidence="8 10" type="primary">tilS</name>
    <name evidence="10" type="ORF">I6N98_12225</name>
</gene>
<comment type="domain">
    <text evidence="8">The N-terminal region contains the highly conserved SGGXDS motif, predicted to be a P-loop motif involved in ATP binding.</text>
</comment>
<dbReference type="EC" id="6.3.4.19" evidence="8"/>
<dbReference type="GO" id="GO:0032267">
    <property type="term" value="F:tRNA(Ile)-lysidine synthase activity"/>
    <property type="evidence" value="ECO:0007669"/>
    <property type="project" value="UniProtKB-EC"/>
</dbReference>
<evidence type="ECO:0000256" key="6">
    <source>
        <dbReference type="ARBA" id="ARBA00022840"/>
    </source>
</evidence>
<keyword evidence="5 8" id="KW-0547">Nucleotide-binding</keyword>
<dbReference type="Pfam" id="PF09179">
    <property type="entry name" value="TilS"/>
    <property type="match status" value="1"/>
</dbReference>
<evidence type="ECO:0000256" key="4">
    <source>
        <dbReference type="ARBA" id="ARBA00022694"/>
    </source>
</evidence>
<evidence type="ECO:0000256" key="1">
    <source>
        <dbReference type="ARBA" id="ARBA00004496"/>
    </source>
</evidence>
<dbReference type="SUPFAM" id="SSF52402">
    <property type="entry name" value="Adenine nucleotide alpha hydrolases-like"/>
    <property type="match status" value="1"/>
</dbReference>
<dbReference type="InterPro" id="IPR015262">
    <property type="entry name" value="tRNA_Ile_lys_synt_subst-bd"/>
</dbReference>
<comment type="function">
    <text evidence="8">Ligates lysine onto the cytidine present at position 34 of the AUA codon-specific tRNA(Ile) that contains the anticodon CAU, in an ATP-dependent manner. Cytidine is converted to lysidine, thus changing the amino acid specificity of the tRNA from methionine to isoleucine.</text>
</comment>
<reference evidence="10 11" key="1">
    <citation type="submission" date="2020-12" db="EMBL/GenBank/DDBJ databases">
        <authorList>
            <person name="Shan Y."/>
        </authorList>
    </citation>
    <scope>NUCLEOTIDE SEQUENCE [LARGE SCALE GENOMIC DNA]</scope>
    <source>
        <strain evidence="11">csc3.9</strain>
    </source>
</reference>
<organism evidence="10 11">
    <name type="scientific">Spongiibacter nanhainus</name>
    <dbReference type="NCBI Taxonomy" id="2794344"/>
    <lineage>
        <taxon>Bacteria</taxon>
        <taxon>Pseudomonadati</taxon>
        <taxon>Pseudomonadota</taxon>
        <taxon>Gammaproteobacteria</taxon>
        <taxon>Cellvibrionales</taxon>
        <taxon>Spongiibacteraceae</taxon>
        <taxon>Spongiibacter</taxon>
    </lineage>
</organism>
<comment type="subcellular location">
    <subcellularLocation>
        <location evidence="1 8">Cytoplasm</location>
    </subcellularLocation>
</comment>
<evidence type="ECO:0000256" key="8">
    <source>
        <dbReference type="HAMAP-Rule" id="MF_01161"/>
    </source>
</evidence>
<dbReference type="InterPro" id="IPR011063">
    <property type="entry name" value="TilS/TtcA_N"/>
</dbReference>
<evidence type="ECO:0000313" key="11">
    <source>
        <dbReference type="Proteomes" id="UP000596063"/>
    </source>
</evidence>
<dbReference type="KEGG" id="snan:I6N98_12225"/>
<evidence type="ECO:0000256" key="3">
    <source>
        <dbReference type="ARBA" id="ARBA00022598"/>
    </source>
</evidence>
<dbReference type="Pfam" id="PF01171">
    <property type="entry name" value="ATP_bind_3"/>
    <property type="match status" value="1"/>
</dbReference>
<dbReference type="SUPFAM" id="SSF82829">
    <property type="entry name" value="MesJ substrate recognition domain-like"/>
    <property type="match status" value="1"/>
</dbReference>
<dbReference type="AlphaFoldDB" id="A0A7T4QYT2"/>
<keyword evidence="6 8" id="KW-0067">ATP-binding</keyword>
<dbReference type="NCBIfam" id="TIGR02433">
    <property type="entry name" value="lysidine_TilS_C"/>
    <property type="match status" value="1"/>
</dbReference>
<dbReference type="Proteomes" id="UP000596063">
    <property type="component" value="Chromosome"/>
</dbReference>
<dbReference type="RefSeq" id="WP_198568634.1">
    <property type="nucleotide sequence ID" value="NZ_CP066167.1"/>
</dbReference>
<dbReference type="Gene3D" id="3.40.50.620">
    <property type="entry name" value="HUPs"/>
    <property type="match status" value="1"/>
</dbReference>
<evidence type="ECO:0000259" key="9">
    <source>
        <dbReference type="SMART" id="SM00977"/>
    </source>
</evidence>
<evidence type="ECO:0000256" key="7">
    <source>
        <dbReference type="ARBA" id="ARBA00048539"/>
    </source>
</evidence>
<evidence type="ECO:0000256" key="5">
    <source>
        <dbReference type="ARBA" id="ARBA00022741"/>
    </source>
</evidence>
<dbReference type="GO" id="GO:0005737">
    <property type="term" value="C:cytoplasm"/>
    <property type="evidence" value="ECO:0007669"/>
    <property type="project" value="UniProtKB-SubCell"/>
</dbReference>
<evidence type="ECO:0000313" key="10">
    <source>
        <dbReference type="EMBL" id="QQD17132.1"/>
    </source>
</evidence>
<dbReference type="InterPro" id="IPR012795">
    <property type="entry name" value="tRNA_Ile_lys_synt_N"/>
</dbReference>
<dbReference type="GO" id="GO:0006400">
    <property type="term" value="P:tRNA modification"/>
    <property type="evidence" value="ECO:0007669"/>
    <property type="project" value="UniProtKB-UniRule"/>
</dbReference>
<protein>
    <recommendedName>
        <fullName evidence="8">tRNA(Ile)-lysidine synthase</fullName>
        <ecNumber evidence="8">6.3.4.19</ecNumber>
    </recommendedName>
    <alternativeName>
        <fullName evidence="8">tRNA(Ile)-2-lysyl-cytidine synthase</fullName>
    </alternativeName>
    <alternativeName>
        <fullName evidence="8">tRNA(Ile)-lysidine synthetase</fullName>
    </alternativeName>
</protein>
<keyword evidence="2 8" id="KW-0963">Cytoplasm</keyword>
<keyword evidence="3 8" id="KW-0436">Ligase</keyword>
<dbReference type="HAMAP" id="MF_01161">
    <property type="entry name" value="tRNA_Ile_lys_synt"/>
    <property type="match status" value="1"/>
</dbReference>
<dbReference type="SMART" id="SM00977">
    <property type="entry name" value="TilS_C"/>
    <property type="match status" value="1"/>
</dbReference>
<dbReference type="GO" id="GO:0005524">
    <property type="term" value="F:ATP binding"/>
    <property type="evidence" value="ECO:0007669"/>
    <property type="project" value="UniProtKB-UniRule"/>
</dbReference>
<keyword evidence="11" id="KW-1185">Reference proteome</keyword>
<dbReference type="PANTHER" id="PTHR43033">
    <property type="entry name" value="TRNA(ILE)-LYSIDINE SYNTHASE-RELATED"/>
    <property type="match status" value="1"/>
</dbReference>
<dbReference type="PANTHER" id="PTHR43033:SF1">
    <property type="entry name" value="TRNA(ILE)-LYSIDINE SYNTHASE-RELATED"/>
    <property type="match status" value="1"/>
</dbReference>
<dbReference type="InterPro" id="IPR012094">
    <property type="entry name" value="tRNA_Ile_lys_synt"/>
</dbReference>
<dbReference type="NCBIfam" id="TIGR02432">
    <property type="entry name" value="lysidine_TilS_N"/>
    <property type="match status" value="1"/>
</dbReference>
<dbReference type="Gene3D" id="1.20.59.20">
    <property type="match status" value="1"/>
</dbReference>
<name>A0A7T4QYT2_9GAMM</name>
<accession>A0A7T4QYT2</accession>
<dbReference type="InterPro" id="IPR012796">
    <property type="entry name" value="Lysidine-tRNA-synth_C"/>
</dbReference>
<comment type="similarity">
    <text evidence="8">Belongs to the tRNA(Ile)-lysidine synthase family.</text>
</comment>
<dbReference type="CDD" id="cd01992">
    <property type="entry name" value="TilS_N"/>
    <property type="match status" value="1"/>
</dbReference>